<keyword evidence="1" id="KW-0472">Membrane</keyword>
<evidence type="ECO:0000259" key="2">
    <source>
        <dbReference type="Pfam" id="PF05707"/>
    </source>
</evidence>
<dbReference type="InterPro" id="IPR027417">
    <property type="entry name" value="P-loop_NTPase"/>
</dbReference>
<organism evidence="3 4">
    <name type="scientific">Solimicrobium silvestre</name>
    <dbReference type="NCBI Taxonomy" id="2099400"/>
    <lineage>
        <taxon>Bacteria</taxon>
        <taxon>Pseudomonadati</taxon>
        <taxon>Pseudomonadota</taxon>
        <taxon>Betaproteobacteria</taxon>
        <taxon>Burkholderiales</taxon>
        <taxon>Oxalobacteraceae</taxon>
        <taxon>Solimicrobium</taxon>
    </lineage>
</organism>
<keyword evidence="1" id="KW-0812">Transmembrane</keyword>
<dbReference type="Pfam" id="PF05707">
    <property type="entry name" value="Zot"/>
    <property type="match status" value="1"/>
</dbReference>
<accession>A0A2S9GTI0</accession>
<dbReference type="OrthoDB" id="8809170at2"/>
<sequence>MISLFTGLPGNGKTLYAISHVKEWSEKDSRPVFYSGIELNEELLPWTKIEAEDWHKCPTGSIVVIDECQRVFRPRTISKEIPEYVSKLETHRHLGIDLVLITQHPLLADSSIRRLTGDHRHIIRIWGTANATIHQWGSVKDSCDKTSGRLDSNKTKWRFDKKVYDYYKSAELHTGKTSVPFRIYLVIAAPIAIAFGVWYMYGYTQKQSNPTTELASLNGIAPGASQATVLSYKNGMEEAKQYIYLSTPRFQDLPHTAPKYDELTKPTIAPTPVGCVETKNTCRCFSQQGTPINVSANMCLNIVQNGFFQDFDVNGQQQKDSNQQNNQVSKNDLL</sequence>
<feature type="transmembrane region" description="Helical" evidence="1">
    <location>
        <begin position="183"/>
        <end position="201"/>
    </location>
</feature>
<keyword evidence="4" id="KW-1185">Reference proteome</keyword>
<protein>
    <submittedName>
        <fullName evidence="3">Zonular occludens toxin (Zot)</fullName>
    </submittedName>
</protein>
<dbReference type="SUPFAM" id="SSF52540">
    <property type="entry name" value="P-loop containing nucleoside triphosphate hydrolases"/>
    <property type="match status" value="1"/>
</dbReference>
<dbReference type="AlphaFoldDB" id="A0A2S9GTI0"/>
<gene>
    <name evidence="3" type="ORF">S2091_4220</name>
</gene>
<dbReference type="Gene3D" id="3.40.50.300">
    <property type="entry name" value="P-loop containing nucleotide triphosphate hydrolases"/>
    <property type="match status" value="1"/>
</dbReference>
<name>A0A2S9GTI0_9BURK</name>
<evidence type="ECO:0000313" key="3">
    <source>
        <dbReference type="EMBL" id="PRC91032.1"/>
    </source>
</evidence>
<evidence type="ECO:0000256" key="1">
    <source>
        <dbReference type="SAM" id="Phobius"/>
    </source>
</evidence>
<dbReference type="Proteomes" id="UP000237839">
    <property type="component" value="Unassembled WGS sequence"/>
</dbReference>
<dbReference type="InterPro" id="IPR008900">
    <property type="entry name" value="Zot_N"/>
</dbReference>
<feature type="domain" description="Zona occludens toxin N-terminal" evidence="2">
    <location>
        <begin position="50"/>
        <end position="171"/>
    </location>
</feature>
<dbReference type="EMBL" id="PUGF01000030">
    <property type="protein sequence ID" value="PRC91032.1"/>
    <property type="molecule type" value="Genomic_DNA"/>
</dbReference>
<comment type="caution">
    <text evidence="3">The sequence shown here is derived from an EMBL/GenBank/DDBJ whole genome shotgun (WGS) entry which is preliminary data.</text>
</comment>
<reference evidence="3 4" key="1">
    <citation type="submission" date="2018-02" db="EMBL/GenBank/DDBJ databases">
        <title>Solimicrobium silvestre gen. nov., sp. nov., isolated from alpine forest soil.</title>
        <authorList>
            <person name="Margesin R."/>
            <person name="Albuquerque L."/>
            <person name="Zhang D.-C."/>
            <person name="Froufe H.J.C."/>
            <person name="Severino R."/>
            <person name="Roxo I."/>
            <person name="Egas C."/>
            <person name="Da Costa M.S."/>
        </authorList>
    </citation>
    <scope>NUCLEOTIDE SEQUENCE [LARGE SCALE GENOMIC DNA]</scope>
    <source>
        <strain evidence="3 4">S20-91</strain>
    </source>
</reference>
<dbReference type="RefSeq" id="WP_105533952.1">
    <property type="nucleotide sequence ID" value="NZ_PUGF01000030.1"/>
</dbReference>
<evidence type="ECO:0000313" key="4">
    <source>
        <dbReference type="Proteomes" id="UP000237839"/>
    </source>
</evidence>
<proteinExistence type="predicted"/>
<keyword evidence="1" id="KW-1133">Transmembrane helix</keyword>